<feature type="transmembrane region" description="Helical" evidence="2">
    <location>
        <begin position="12"/>
        <end position="31"/>
    </location>
</feature>
<evidence type="ECO:0000313" key="4">
    <source>
        <dbReference type="Proteomes" id="UP001501509"/>
    </source>
</evidence>
<accession>A0ABN3PFM5</accession>
<evidence type="ECO:0000313" key="3">
    <source>
        <dbReference type="EMBL" id="GAA2576593.1"/>
    </source>
</evidence>
<sequence>MSAMAKSGRAFTIAAWVVVGLVVLPFGLLVVRTGAGLVTGTGKVQDRFAAGDETRIFVSGDDERSIYVRDEPAASAGCVTPDARATLTPRTGSDLTVDGTTWHRVYVLEASREGEYRVTCRGGAGFAVDRGPGTGKGFFVGVGLVLFFVVPAGWALVRRRRRPLPAPPGHTGSGGEHADSSGEHAGSGGEDTLTLLRRRQRELPRVSMWRARPFLKPPYGTKGEDDRPPCPVCGTPAEQVTIGPGTLTLSPCGHGMRVRNLPAPDGSPP</sequence>
<organism evidence="3 4">
    <name type="scientific">Actinomadura fulvescens</name>
    <dbReference type="NCBI Taxonomy" id="46160"/>
    <lineage>
        <taxon>Bacteria</taxon>
        <taxon>Bacillati</taxon>
        <taxon>Actinomycetota</taxon>
        <taxon>Actinomycetes</taxon>
        <taxon>Streptosporangiales</taxon>
        <taxon>Thermomonosporaceae</taxon>
        <taxon>Actinomadura</taxon>
    </lineage>
</organism>
<gene>
    <name evidence="3" type="ORF">GCM10010411_06360</name>
</gene>
<evidence type="ECO:0000256" key="2">
    <source>
        <dbReference type="SAM" id="Phobius"/>
    </source>
</evidence>
<keyword evidence="2" id="KW-1133">Transmembrane helix</keyword>
<keyword evidence="2" id="KW-0812">Transmembrane</keyword>
<protein>
    <submittedName>
        <fullName evidence="3">Uncharacterized protein</fullName>
    </submittedName>
</protein>
<name>A0ABN3PFM5_9ACTN</name>
<keyword evidence="4" id="KW-1185">Reference proteome</keyword>
<dbReference type="EMBL" id="BAAATD010000001">
    <property type="protein sequence ID" value="GAA2576593.1"/>
    <property type="molecule type" value="Genomic_DNA"/>
</dbReference>
<evidence type="ECO:0000256" key="1">
    <source>
        <dbReference type="SAM" id="MobiDB-lite"/>
    </source>
</evidence>
<dbReference type="Proteomes" id="UP001501509">
    <property type="component" value="Unassembled WGS sequence"/>
</dbReference>
<keyword evidence="2" id="KW-0472">Membrane</keyword>
<reference evidence="3 4" key="1">
    <citation type="journal article" date="2019" name="Int. J. Syst. Evol. Microbiol.">
        <title>The Global Catalogue of Microorganisms (GCM) 10K type strain sequencing project: providing services to taxonomists for standard genome sequencing and annotation.</title>
        <authorList>
            <consortium name="The Broad Institute Genomics Platform"/>
            <consortium name="The Broad Institute Genome Sequencing Center for Infectious Disease"/>
            <person name="Wu L."/>
            <person name="Ma J."/>
        </authorList>
    </citation>
    <scope>NUCLEOTIDE SEQUENCE [LARGE SCALE GENOMIC DNA]</scope>
    <source>
        <strain evidence="3 4">JCM 6833</strain>
    </source>
</reference>
<proteinExistence type="predicted"/>
<feature type="transmembrane region" description="Helical" evidence="2">
    <location>
        <begin position="138"/>
        <end position="157"/>
    </location>
</feature>
<feature type="region of interest" description="Disordered" evidence="1">
    <location>
        <begin position="165"/>
        <end position="192"/>
    </location>
</feature>
<comment type="caution">
    <text evidence="3">The sequence shown here is derived from an EMBL/GenBank/DDBJ whole genome shotgun (WGS) entry which is preliminary data.</text>
</comment>